<dbReference type="Gene3D" id="3.30.920.70">
    <property type="match status" value="1"/>
</dbReference>
<dbReference type="Proteomes" id="UP001057991">
    <property type="component" value="Chromosome"/>
</dbReference>
<feature type="domain" description="Integron cassette protein VCH-CASS1 chain" evidence="1">
    <location>
        <begin position="12"/>
        <end position="106"/>
    </location>
</feature>
<name>A0A9Q9LW15_9RHOB</name>
<evidence type="ECO:0000313" key="2">
    <source>
        <dbReference type="EMBL" id="UWP96466.1"/>
    </source>
</evidence>
<dbReference type="AlphaFoldDB" id="A0A9Q9LW15"/>
<dbReference type="Pfam" id="PF18315">
    <property type="entry name" value="VCH_CASS14"/>
    <property type="match status" value="1"/>
</dbReference>
<proteinExistence type="predicted"/>
<accession>A0A9Q9LW15</accession>
<reference evidence="2" key="1">
    <citation type="submission" date="2021-08" db="EMBL/GenBank/DDBJ databases">
        <authorList>
            <person name="Nwanade C."/>
            <person name="Wang M."/>
            <person name="Masoudi A."/>
            <person name="Yu Z."/>
            <person name="Liu J."/>
        </authorList>
    </citation>
    <scope>NUCLEOTIDE SEQUENCE</scope>
    <source>
        <strain evidence="2">S056</strain>
    </source>
</reference>
<sequence length="115" mass="13188">MARKLTTNQEIDDFIAKVITEANHHGGNVEHVIQPLSDEVRKRLNLAVDTVSVYERNGNLARTCWVTIQGSRYAFSYNYDSKKIELRDRSIQGTKIYDFENATSLADIQREVGRL</sequence>
<evidence type="ECO:0000259" key="1">
    <source>
        <dbReference type="Pfam" id="PF18315"/>
    </source>
</evidence>
<dbReference type="RefSeq" id="WP_259806589.1">
    <property type="nucleotide sequence ID" value="NZ_CP080776.1"/>
</dbReference>
<gene>
    <name evidence="2" type="ORF">K3X48_05670</name>
</gene>
<evidence type="ECO:0000313" key="3">
    <source>
        <dbReference type="Proteomes" id="UP001057991"/>
    </source>
</evidence>
<dbReference type="InterPro" id="IPR040614">
    <property type="entry name" value="VCH_CASS14"/>
</dbReference>
<dbReference type="EMBL" id="CP080776">
    <property type="protein sequence ID" value="UWP96466.1"/>
    <property type="molecule type" value="Genomic_DNA"/>
</dbReference>
<organism evidence="2 3">
    <name type="scientific">Aliiroseovarius crassostreae</name>
    <dbReference type="NCBI Taxonomy" id="154981"/>
    <lineage>
        <taxon>Bacteria</taxon>
        <taxon>Pseudomonadati</taxon>
        <taxon>Pseudomonadota</taxon>
        <taxon>Alphaproteobacteria</taxon>
        <taxon>Rhodobacterales</taxon>
        <taxon>Paracoccaceae</taxon>
        <taxon>Aliiroseovarius</taxon>
    </lineage>
</organism>
<protein>
    <recommendedName>
        <fullName evidence="1">Integron cassette protein VCH-CASS1 chain domain-containing protein</fullName>
    </recommendedName>
</protein>